<dbReference type="GeneID" id="104607153"/>
<evidence type="ECO:0000256" key="3">
    <source>
        <dbReference type="ARBA" id="ARBA00023002"/>
    </source>
</evidence>
<dbReference type="InterPro" id="IPR036396">
    <property type="entry name" value="Cyt_P450_sf"/>
</dbReference>
<dbReference type="RefSeq" id="XP_010270999.1">
    <property type="nucleotide sequence ID" value="XM_010272697.1"/>
</dbReference>
<organism evidence="7 8">
    <name type="scientific">Nelumbo nucifera</name>
    <name type="common">Sacred lotus</name>
    <dbReference type="NCBI Taxonomy" id="4432"/>
    <lineage>
        <taxon>Eukaryota</taxon>
        <taxon>Viridiplantae</taxon>
        <taxon>Streptophyta</taxon>
        <taxon>Embryophyta</taxon>
        <taxon>Tracheophyta</taxon>
        <taxon>Spermatophyta</taxon>
        <taxon>Magnoliopsida</taxon>
        <taxon>Proteales</taxon>
        <taxon>Nelumbonaceae</taxon>
        <taxon>Nelumbo</taxon>
    </lineage>
</organism>
<proteinExistence type="inferred from homology"/>
<dbReference type="GO" id="GO:0004497">
    <property type="term" value="F:monooxygenase activity"/>
    <property type="evidence" value="ECO:0007669"/>
    <property type="project" value="UniProtKB-KW"/>
</dbReference>
<dbReference type="STRING" id="4432.A0A1U8ASQ6"/>
<dbReference type="PRINTS" id="PR00463">
    <property type="entry name" value="EP450I"/>
</dbReference>
<dbReference type="OrthoDB" id="1470350at2759"/>
<evidence type="ECO:0000256" key="4">
    <source>
        <dbReference type="ARBA" id="ARBA00023004"/>
    </source>
</evidence>
<dbReference type="GO" id="GO:0016705">
    <property type="term" value="F:oxidoreductase activity, acting on paired donors, with incorporation or reduction of molecular oxygen"/>
    <property type="evidence" value="ECO:0007669"/>
    <property type="project" value="InterPro"/>
</dbReference>
<dbReference type="CDD" id="cd11064">
    <property type="entry name" value="CYP86A"/>
    <property type="match status" value="1"/>
</dbReference>
<dbReference type="eggNOG" id="KOG0157">
    <property type="taxonomic scope" value="Eukaryota"/>
</dbReference>
<keyword evidence="7" id="KW-1185">Reference proteome</keyword>
<dbReference type="KEGG" id="nnu:104607153"/>
<evidence type="ECO:0000313" key="7">
    <source>
        <dbReference type="Proteomes" id="UP000189703"/>
    </source>
</evidence>
<dbReference type="GO" id="GO:0020037">
    <property type="term" value="F:heme binding"/>
    <property type="evidence" value="ECO:0007669"/>
    <property type="project" value="InterPro"/>
</dbReference>
<dbReference type="Proteomes" id="UP000189703">
    <property type="component" value="Unplaced"/>
</dbReference>
<dbReference type="GO" id="GO:0006629">
    <property type="term" value="P:lipid metabolic process"/>
    <property type="evidence" value="ECO:0007669"/>
    <property type="project" value="UniProtKB-ARBA"/>
</dbReference>
<evidence type="ECO:0000256" key="5">
    <source>
        <dbReference type="PIRSR" id="PIRSR602401-1"/>
    </source>
</evidence>
<comment type="cofactor">
    <cofactor evidence="5">
        <name>heme</name>
        <dbReference type="ChEBI" id="CHEBI:30413"/>
    </cofactor>
</comment>
<evidence type="ECO:0000313" key="8">
    <source>
        <dbReference type="RefSeq" id="XP_010270999.1"/>
    </source>
</evidence>
<sequence length="513" mass="58459">MELLSQVLLSCVFYFILTWYVKHKNQRQLVLHWPLIGVLPQLVLNMHNINVWLADVFVSLRTRTIHLKGPVFSKLEYLVTCDPENLRYVLKTNFTNFPKGPEFNEKFDVLGDGIFNADFDSWSTQREMAHSCFRSAEFRAFLADITRKIVQDKLIPLLILMASKGSSFDLQDVLSRFTFETTIAATYGRDSGYLSPEFPTNEFVEAVDNAEEAILYRFAVPAFVWKLMRWLKVGREKKYAEAWATADAFLGEFISQTREELLQGVETNTILAIYIKSPKQISDKFLRDSMLTFNLAGRDTTTVGLSWFFWLVCKNPHVEAKILEELGVVFSAKMNKAAAAGDEGNIQTRVWPWVFDEGDVKGLVYLHAAFCESLRLYPPVPLNSKGVLKEDTLPDGSVVRPGMQIILSHYAVGRMPWIWGDNCLEFKPERWIRDDGTLDLQLMSNLFAFSNGPRTCVGKQMAFTQMKLAAATLLFNFHIELVEGQSVSIKPSLVSLMNPGLMVRVKERGRGVR</sequence>
<accession>A0A1U8ASQ6</accession>
<dbReference type="Pfam" id="PF00067">
    <property type="entry name" value="p450"/>
    <property type="match status" value="1"/>
</dbReference>
<dbReference type="PRINTS" id="PR00385">
    <property type="entry name" value="P450"/>
</dbReference>
<gene>
    <name evidence="8" type="primary">LOC104607153</name>
</gene>
<feature type="binding site" description="axial binding residue" evidence="5">
    <location>
        <position position="456"/>
    </location>
    <ligand>
        <name>heme</name>
        <dbReference type="ChEBI" id="CHEBI:30413"/>
    </ligand>
    <ligandPart>
        <name>Fe</name>
        <dbReference type="ChEBI" id="CHEBI:18248"/>
    </ligandPart>
</feature>
<dbReference type="AlphaFoldDB" id="A0A1U8ASQ6"/>
<name>A0A1U8ASQ6_NELNU</name>
<dbReference type="InterPro" id="IPR001128">
    <property type="entry name" value="Cyt_P450"/>
</dbReference>
<keyword evidence="3 6" id="KW-0560">Oxidoreductase</keyword>
<dbReference type="PANTHER" id="PTHR24296">
    <property type="entry name" value="CYTOCHROME P450"/>
    <property type="match status" value="1"/>
</dbReference>
<dbReference type="PROSITE" id="PS00086">
    <property type="entry name" value="CYTOCHROME_P450"/>
    <property type="match status" value="1"/>
</dbReference>
<dbReference type="Gene3D" id="1.10.630.10">
    <property type="entry name" value="Cytochrome P450"/>
    <property type="match status" value="1"/>
</dbReference>
<dbReference type="GO" id="GO:0005506">
    <property type="term" value="F:iron ion binding"/>
    <property type="evidence" value="ECO:0007669"/>
    <property type="project" value="InterPro"/>
</dbReference>
<dbReference type="InterPro" id="IPR002401">
    <property type="entry name" value="Cyt_P450_E_grp-I"/>
</dbReference>
<evidence type="ECO:0000256" key="2">
    <source>
        <dbReference type="ARBA" id="ARBA00022723"/>
    </source>
</evidence>
<keyword evidence="6" id="KW-0503">Monooxygenase</keyword>
<keyword evidence="5 6" id="KW-0349">Heme</keyword>
<comment type="similarity">
    <text evidence="1 6">Belongs to the cytochrome P450 family.</text>
</comment>
<evidence type="ECO:0000256" key="1">
    <source>
        <dbReference type="ARBA" id="ARBA00010617"/>
    </source>
</evidence>
<evidence type="ECO:0000256" key="6">
    <source>
        <dbReference type="RuleBase" id="RU000461"/>
    </source>
</evidence>
<keyword evidence="4 5" id="KW-0408">Iron</keyword>
<keyword evidence="2 5" id="KW-0479">Metal-binding</keyword>
<dbReference type="InterPro" id="IPR017972">
    <property type="entry name" value="Cyt_P450_CS"/>
</dbReference>
<reference evidence="8" key="1">
    <citation type="submission" date="2025-08" db="UniProtKB">
        <authorList>
            <consortium name="RefSeq"/>
        </authorList>
    </citation>
    <scope>IDENTIFICATION</scope>
</reference>
<protein>
    <submittedName>
        <fullName evidence="8">Cytochrome P450 86B1-like</fullName>
    </submittedName>
</protein>
<dbReference type="SUPFAM" id="SSF48264">
    <property type="entry name" value="Cytochrome P450"/>
    <property type="match status" value="1"/>
</dbReference>